<comment type="caution">
    <text evidence="2">The sequence shown here is derived from an EMBL/GenBank/DDBJ whole genome shotgun (WGS) entry which is preliminary data.</text>
</comment>
<dbReference type="Proteomes" id="UP000198211">
    <property type="component" value="Unassembled WGS sequence"/>
</dbReference>
<proteinExistence type="predicted"/>
<name>A0A225VB21_9STRA</name>
<protein>
    <submittedName>
        <fullName evidence="2">Uncharacterized protein</fullName>
    </submittedName>
</protein>
<dbReference type="EMBL" id="NBNE01006356">
    <property type="protein sequence ID" value="OWZ02149.1"/>
    <property type="molecule type" value="Genomic_DNA"/>
</dbReference>
<accession>A0A225VB21</accession>
<reference evidence="3" key="1">
    <citation type="submission" date="2017-03" db="EMBL/GenBank/DDBJ databases">
        <title>Phytopthora megakarya and P. palmivora, two closely related causual agents of cacao black pod achieved similar genome size and gene model numbers by different mechanisms.</title>
        <authorList>
            <person name="Ali S."/>
            <person name="Shao J."/>
            <person name="Larry D.J."/>
            <person name="Kronmiller B."/>
            <person name="Shen D."/>
            <person name="Strem M.D."/>
            <person name="Melnick R.L."/>
            <person name="Guiltinan M.J."/>
            <person name="Tyler B.M."/>
            <person name="Meinhardt L.W."/>
            <person name="Bailey B.A."/>
        </authorList>
    </citation>
    <scope>NUCLEOTIDE SEQUENCE [LARGE SCALE GENOMIC DNA]</scope>
    <source>
        <strain evidence="3">zdho120</strain>
    </source>
</reference>
<dbReference type="OrthoDB" id="128110at2759"/>
<gene>
    <name evidence="2" type="ORF">PHMEG_00026337</name>
</gene>
<feature type="transmembrane region" description="Helical" evidence="1">
    <location>
        <begin position="6"/>
        <end position="29"/>
    </location>
</feature>
<evidence type="ECO:0000313" key="3">
    <source>
        <dbReference type="Proteomes" id="UP000198211"/>
    </source>
</evidence>
<keyword evidence="1" id="KW-1133">Transmembrane helix</keyword>
<keyword evidence="1" id="KW-0472">Membrane</keyword>
<sequence>MVSAAAKLHVVHIPCVAHYLHLVVAGMLIKKKTEREQQEEADLWLASVDDEHDEPIIEHREDEELAEEDRQEMASLRGMAIADIEEYFETAG</sequence>
<evidence type="ECO:0000313" key="2">
    <source>
        <dbReference type="EMBL" id="OWZ02149.1"/>
    </source>
</evidence>
<dbReference type="AlphaFoldDB" id="A0A225VB21"/>
<keyword evidence="1" id="KW-0812">Transmembrane</keyword>
<evidence type="ECO:0000256" key="1">
    <source>
        <dbReference type="SAM" id="Phobius"/>
    </source>
</evidence>
<organism evidence="2 3">
    <name type="scientific">Phytophthora megakarya</name>
    <dbReference type="NCBI Taxonomy" id="4795"/>
    <lineage>
        <taxon>Eukaryota</taxon>
        <taxon>Sar</taxon>
        <taxon>Stramenopiles</taxon>
        <taxon>Oomycota</taxon>
        <taxon>Peronosporomycetes</taxon>
        <taxon>Peronosporales</taxon>
        <taxon>Peronosporaceae</taxon>
        <taxon>Phytophthora</taxon>
    </lineage>
</organism>
<keyword evidence="3" id="KW-1185">Reference proteome</keyword>